<evidence type="ECO:0000313" key="13">
    <source>
        <dbReference type="Proteomes" id="UP001470230"/>
    </source>
</evidence>
<sequence>MKESAHENNQKNEKDNKKEKKINEEIQMKIDRNNELLKIADDFNQNDDFDCDKFIECNNYLKYANKKSKSGKKKKQKNNHDQYEQKQEYSINDIKEMEEKVAINEHPKKKKSTWRLITMITLNGIFFFVELIVGISTHSLALQTDAFNMLSDEASVIIGLVVHQYSKKNSSNRMAFGYVRAETIGGLCNSVFMYAVALTIFLDAIELFVDPHEIEHSLIFLIVGILGLLVNLIGIIVFVASDNDNIKGVFIHTLGDFLGSVGVLISALVQNFCNSKILKMYIDPVISIIIALFLTFGTTGLFKKTIKIVAEIVPPELNVDEIKNNLLYKIHHVIDIHDIHVWTLADDINIAVMHVIIDSESQRKNVIKDITNFMIAYGVYSNTIQIECRDDLPHIIHEKKNCCAFASQFNHKMRIFNSNPAYQHLIGCKHIAAIENSYEDSYEDINEKSNTETTNANDALTVDSGPSRSGSCSIIEKVCFDKHHDIKNLKSGIEVEEED</sequence>
<evidence type="ECO:0000256" key="9">
    <source>
        <dbReference type="SAM" id="Phobius"/>
    </source>
</evidence>
<dbReference type="Pfam" id="PF01545">
    <property type="entry name" value="Cation_efflux"/>
    <property type="match status" value="1"/>
</dbReference>
<evidence type="ECO:0000256" key="8">
    <source>
        <dbReference type="SAM" id="MobiDB-lite"/>
    </source>
</evidence>
<feature type="transmembrane region" description="Helical" evidence="9">
    <location>
        <begin position="217"/>
        <end position="240"/>
    </location>
</feature>
<evidence type="ECO:0000256" key="6">
    <source>
        <dbReference type="ARBA" id="ARBA00022989"/>
    </source>
</evidence>
<keyword evidence="4 9" id="KW-0812">Transmembrane</keyword>
<dbReference type="Pfam" id="PF16916">
    <property type="entry name" value="ZT_dimer"/>
    <property type="match status" value="1"/>
</dbReference>
<comment type="caution">
    <text evidence="12">The sequence shown here is derived from an EMBL/GenBank/DDBJ whole genome shotgun (WGS) entry which is preliminary data.</text>
</comment>
<evidence type="ECO:0000256" key="5">
    <source>
        <dbReference type="ARBA" id="ARBA00022833"/>
    </source>
</evidence>
<keyword evidence="6 9" id="KW-1133">Transmembrane helix</keyword>
<proteinExistence type="inferred from homology"/>
<feature type="transmembrane region" description="Helical" evidence="9">
    <location>
        <begin position="116"/>
        <end position="140"/>
    </location>
</feature>
<gene>
    <name evidence="12" type="ORF">M9Y10_001760</name>
</gene>
<dbReference type="SUPFAM" id="SSF161111">
    <property type="entry name" value="Cation efflux protein transmembrane domain-like"/>
    <property type="match status" value="1"/>
</dbReference>
<accession>A0ABR2L7V2</accession>
<reference evidence="12 13" key="1">
    <citation type="submission" date="2024-04" db="EMBL/GenBank/DDBJ databases">
        <title>Tritrichomonas musculus Genome.</title>
        <authorList>
            <person name="Alves-Ferreira E."/>
            <person name="Grigg M."/>
            <person name="Lorenzi H."/>
            <person name="Galac M."/>
        </authorList>
    </citation>
    <scope>NUCLEOTIDE SEQUENCE [LARGE SCALE GENOMIC DNA]</scope>
    <source>
        <strain evidence="12 13">EAF2021</strain>
    </source>
</reference>
<keyword evidence="5" id="KW-0862">Zinc</keyword>
<dbReference type="InterPro" id="IPR027469">
    <property type="entry name" value="Cation_efflux_TMD_sf"/>
</dbReference>
<feature type="region of interest" description="Disordered" evidence="8">
    <location>
        <begin position="68"/>
        <end position="88"/>
    </location>
</feature>
<evidence type="ECO:0000256" key="2">
    <source>
        <dbReference type="ARBA" id="ARBA00008873"/>
    </source>
</evidence>
<name>A0ABR2L7V2_9EUKA</name>
<dbReference type="PANTHER" id="PTHR45820">
    <property type="entry name" value="FI23527P1"/>
    <property type="match status" value="1"/>
</dbReference>
<dbReference type="Gene3D" id="1.20.1510.10">
    <property type="entry name" value="Cation efflux protein transmembrane domain"/>
    <property type="match status" value="1"/>
</dbReference>
<feature type="domain" description="Cation efflux protein transmembrane" evidence="10">
    <location>
        <begin position="116"/>
        <end position="308"/>
    </location>
</feature>
<feature type="transmembrane region" description="Helical" evidence="9">
    <location>
        <begin position="184"/>
        <end position="205"/>
    </location>
</feature>
<evidence type="ECO:0000256" key="1">
    <source>
        <dbReference type="ARBA" id="ARBA00004141"/>
    </source>
</evidence>
<feature type="transmembrane region" description="Helical" evidence="9">
    <location>
        <begin position="249"/>
        <end position="269"/>
    </location>
</feature>
<feature type="transmembrane region" description="Helical" evidence="9">
    <location>
        <begin position="146"/>
        <end position="163"/>
    </location>
</feature>
<dbReference type="PANTHER" id="PTHR45820:SF4">
    <property type="entry name" value="ZINC TRANSPORTER 63C, ISOFORM F"/>
    <property type="match status" value="1"/>
</dbReference>
<comment type="similarity">
    <text evidence="2">Belongs to the cation diffusion facilitator (CDF) transporter (TC 2.A.4) family. SLC30A subfamily.</text>
</comment>
<keyword evidence="13" id="KW-1185">Reference proteome</keyword>
<comment type="subcellular location">
    <subcellularLocation>
        <location evidence="1">Membrane</location>
        <topology evidence="1">Multi-pass membrane protein</topology>
    </subcellularLocation>
</comment>
<dbReference type="InterPro" id="IPR058533">
    <property type="entry name" value="Cation_efflux_TM"/>
</dbReference>
<feature type="transmembrane region" description="Helical" evidence="9">
    <location>
        <begin position="281"/>
        <end position="302"/>
    </location>
</feature>
<organism evidence="12 13">
    <name type="scientific">Tritrichomonas musculus</name>
    <dbReference type="NCBI Taxonomy" id="1915356"/>
    <lineage>
        <taxon>Eukaryota</taxon>
        <taxon>Metamonada</taxon>
        <taxon>Parabasalia</taxon>
        <taxon>Tritrichomonadida</taxon>
        <taxon>Tritrichomonadidae</taxon>
        <taxon>Tritrichomonas</taxon>
    </lineage>
</organism>
<protein>
    <submittedName>
        <fullName evidence="12">Zinc resistance conferring protein</fullName>
    </submittedName>
</protein>
<evidence type="ECO:0000256" key="3">
    <source>
        <dbReference type="ARBA" id="ARBA00022448"/>
    </source>
</evidence>
<dbReference type="NCBIfam" id="TIGR01297">
    <property type="entry name" value="CDF"/>
    <property type="match status" value="1"/>
</dbReference>
<evidence type="ECO:0000313" key="12">
    <source>
        <dbReference type="EMBL" id="KAK8899444.1"/>
    </source>
</evidence>
<evidence type="ECO:0000256" key="4">
    <source>
        <dbReference type="ARBA" id="ARBA00022692"/>
    </source>
</evidence>
<dbReference type="InterPro" id="IPR002524">
    <property type="entry name" value="Cation_efflux"/>
</dbReference>
<keyword evidence="7 9" id="KW-0472">Membrane</keyword>
<keyword evidence="3" id="KW-0813">Transport</keyword>
<dbReference type="EMBL" id="JAPFFF010000001">
    <property type="protein sequence ID" value="KAK8899444.1"/>
    <property type="molecule type" value="Genomic_DNA"/>
</dbReference>
<evidence type="ECO:0000256" key="7">
    <source>
        <dbReference type="ARBA" id="ARBA00023136"/>
    </source>
</evidence>
<feature type="domain" description="Cation efflux protein cytoplasmic" evidence="11">
    <location>
        <begin position="314"/>
        <end position="387"/>
    </location>
</feature>
<dbReference type="Proteomes" id="UP001470230">
    <property type="component" value="Unassembled WGS sequence"/>
</dbReference>
<evidence type="ECO:0000259" key="11">
    <source>
        <dbReference type="Pfam" id="PF16916"/>
    </source>
</evidence>
<feature type="compositionally biased region" description="Basic residues" evidence="8">
    <location>
        <begin position="68"/>
        <end position="77"/>
    </location>
</feature>
<evidence type="ECO:0000259" key="10">
    <source>
        <dbReference type="Pfam" id="PF01545"/>
    </source>
</evidence>
<dbReference type="InterPro" id="IPR027470">
    <property type="entry name" value="Cation_efflux_CTD"/>
</dbReference>
<feature type="compositionally biased region" description="Basic and acidic residues" evidence="8">
    <location>
        <begin position="78"/>
        <end position="88"/>
    </location>
</feature>
<feature type="region of interest" description="Disordered" evidence="8">
    <location>
        <begin position="1"/>
        <end position="24"/>
    </location>
</feature>